<accession>A0A1L3F946</accession>
<organism evidence="1 3">
    <name type="scientific">Bradyrhizobium japonicum</name>
    <dbReference type="NCBI Taxonomy" id="375"/>
    <lineage>
        <taxon>Bacteria</taxon>
        <taxon>Pseudomonadati</taxon>
        <taxon>Pseudomonadota</taxon>
        <taxon>Alphaproteobacteria</taxon>
        <taxon>Hyphomicrobiales</taxon>
        <taxon>Nitrobacteraceae</taxon>
        <taxon>Bradyrhizobium</taxon>
    </lineage>
</organism>
<keyword evidence="4" id="KW-1185">Reference proteome</keyword>
<reference evidence="2 4" key="2">
    <citation type="submission" date="2024-06" db="EMBL/GenBank/DDBJ databases">
        <title>Genomic Encyclopedia of Type Strains, Phase V (KMG-V): Genome sequencing to study the core and pangenomes of soil and plant-associated prokaryotes.</title>
        <authorList>
            <person name="Whitman W."/>
        </authorList>
    </citation>
    <scope>NUCLEOTIDE SEQUENCE [LARGE SCALE GENOMIC DNA]</scope>
    <source>
        <strain evidence="2 4">USDA 160</strain>
    </source>
</reference>
<sequence>MSDPVRRPWTSEEIEKLKAMAGNHRREKIAAELNRGAPAVALKAHQLGISLRYHADAKASTTQSAPGR</sequence>
<proteinExistence type="predicted"/>
<dbReference type="Proteomes" id="UP001549291">
    <property type="component" value="Unassembled WGS sequence"/>
</dbReference>
<name>A0A1L3F946_BRAJP</name>
<gene>
    <name evidence="2" type="ORF">ABIF63_003451</name>
    <name evidence="1" type="ORF">BKD09_16005</name>
</gene>
<protein>
    <recommendedName>
        <fullName evidence="5">Transposase</fullName>
    </recommendedName>
</protein>
<dbReference type="EMBL" id="JBEPTQ010000002">
    <property type="protein sequence ID" value="MET4719345.1"/>
    <property type="molecule type" value="Genomic_DNA"/>
</dbReference>
<evidence type="ECO:0000313" key="2">
    <source>
        <dbReference type="EMBL" id="MET4719345.1"/>
    </source>
</evidence>
<reference evidence="1 3" key="1">
    <citation type="submission" date="2016-11" db="EMBL/GenBank/DDBJ databases">
        <title>Complete Genome Sequence of Bradyrhizobium sp. strain J5, an isolated from soybean nodule in Hokkaido.</title>
        <authorList>
            <person name="Kanehara K."/>
        </authorList>
    </citation>
    <scope>NUCLEOTIDE SEQUENCE [LARGE SCALE GENOMIC DNA]</scope>
    <source>
        <strain evidence="1 3">J5</strain>
    </source>
</reference>
<evidence type="ECO:0008006" key="5">
    <source>
        <dbReference type="Google" id="ProtNLM"/>
    </source>
</evidence>
<dbReference type="RefSeq" id="WP_100214065.1">
    <property type="nucleotide sequence ID" value="NZ_CP017637.1"/>
</dbReference>
<dbReference type="Proteomes" id="UP000181962">
    <property type="component" value="Chromosome"/>
</dbReference>
<evidence type="ECO:0000313" key="4">
    <source>
        <dbReference type="Proteomes" id="UP001549291"/>
    </source>
</evidence>
<evidence type="ECO:0000313" key="1">
    <source>
        <dbReference type="EMBL" id="APG09840.1"/>
    </source>
</evidence>
<dbReference type="AlphaFoldDB" id="A0A1L3F946"/>
<dbReference type="OrthoDB" id="8256276at2"/>
<dbReference type="EMBL" id="CP017637">
    <property type="protein sequence ID" value="APG09840.1"/>
    <property type="molecule type" value="Genomic_DNA"/>
</dbReference>
<evidence type="ECO:0000313" key="3">
    <source>
        <dbReference type="Proteomes" id="UP000181962"/>
    </source>
</evidence>